<organism evidence="5 6">
    <name type="scientific">Pseudoalteromonas rubra</name>
    <dbReference type="NCBI Taxonomy" id="43658"/>
    <lineage>
        <taxon>Bacteria</taxon>
        <taxon>Pseudomonadati</taxon>
        <taxon>Pseudomonadota</taxon>
        <taxon>Gammaproteobacteria</taxon>
        <taxon>Alteromonadales</taxon>
        <taxon>Pseudoalteromonadaceae</taxon>
        <taxon>Pseudoalteromonas</taxon>
    </lineage>
</organism>
<dbReference type="GO" id="GO:0019243">
    <property type="term" value="P:methylglyoxal catabolic process to D-lactate via S-lactoyl-glutathione"/>
    <property type="evidence" value="ECO:0007669"/>
    <property type="project" value="TreeGrafter"/>
</dbReference>
<evidence type="ECO:0000313" key="5">
    <source>
        <dbReference type="EMBL" id="QPB83386.1"/>
    </source>
</evidence>
<evidence type="ECO:0000313" key="6">
    <source>
        <dbReference type="Proteomes" id="UP000305729"/>
    </source>
</evidence>
<feature type="domain" description="DJ-1/PfpI" evidence="4">
    <location>
        <begin position="39"/>
        <end position="243"/>
    </location>
</feature>
<dbReference type="RefSeq" id="WP_138539212.1">
    <property type="nucleotide sequence ID" value="NZ_CP045429.1"/>
</dbReference>
<accession>A0A5S3US97</accession>
<dbReference type="PANTHER" id="PTHR48094">
    <property type="entry name" value="PROTEIN/NUCLEIC ACID DEGLYCASE DJ-1-RELATED"/>
    <property type="match status" value="1"/>
</dbReference>
<gene>
    <name evidence="5" type="ORF">CWC22_010485</name>
</gene>
<keyword evidence="2" id="KW-0456">Lyase</keyword>
<evidence type="ECO:0000259" key="4">
    <source>
        <dbReference type="Pfam" id="PF01965"/>
    </source>
</evidence>
<dbReference type="AlphaFoldDB" id="A0A5S3US97"/>
<dbReference type="InterPro" id="IPR029062">
    <property type="entry name" value="Class_I_gatase-like"/>
</dbReference>
<dbReference type="GO" id="GO:0019172">
    <property type="term" value="F:glyoxalase III activity"/>
    <property type="evidence" value="ECO:0007669"/>
    <property type="project" value="TreeGrafter"/>
</dbReference>
<comment type="similarity">
    <text evidence="3">Belongs to the peptidase C56 family. HSP31-like subfamily.</text>
</comment>
<reference evidence="5 6" key="1">
    <citation type="submission" date="2019-10" db="EMBL/GenBank/DDBJ databases">
        <title>Pseudoalteromonas rubra S4059.</title>
        <authorList>
            <person name="Paulsen S."/>
            <person name="Wang X."/>
        </authorList>
    </citation>
    <scope>NUCLEOTIDE SEQUENCE [LARGE SCALE GENOMIC DNA]</scope>
    <source>
        <strain evidence="5 6">S4059</strain>
    </source>
</reference>
<dbReference type="CDD" id="cd03141">
    <property type="entry name" value="GATase1_Hsp31_like"/>
    <property type="match status" value="1"/>
</dbReference>
<name>A0A5S3US97_9GAMM</name>
<protein>
    <recommendedName>
        <fullName evidence="4">DJ-1/PfpI domain-containing protein</fullName>
    </recommendedName>
</protein>
<dbReference type="Proteomes" id="UP000305729">
    <property type="component" value="Chromosome 1"/>
</dbReference>
<dbReference type="InterPro" id="IPR050325">
    <property type="entry name" value="Prot/Nucl_acid_deglycase"/>
</dbReference>
<dbReference type="STRING" id="43658.AT705_03500"/>
<proteinExistence type="inferred from homology"/>
<evidence type="ECO:0000256" key="1">
    <source>
        <dbReference type="ARBA" id="ARBA00023016"/>
    </source>
</evidence>
<dbReference type="InterPro" id="IPR002818">
    <property type="entry name" value="DJ-1/PfpI"/>
</dbReference>
<sequence>MMCKFHRAHFLILVKRLVLLALMVTFSLPVLSAEARQGKVLFIISGDEHGFWLPEVVGPYRVLHDAGYEIELASSTGKPGYPRGRLAEAQLRWLDSSPLKQQLSEPNDIETRDSRDYLAVYYAGGAGPMFDLTAHAHAKVLTEAIYKAGGIIAADCHGTVALLNLQDDGGHRLISNRRITGKANSEEGWFARTHYPFLIEDEANRLGAIFVAAKKGEVNVVVDGQFVTGQNPVSAIPMAEALLIALRE</sequence>
<dbReference type="GO" id="GO:0005737">
    <property type="term" value="C:cytoplasm"/>
    <property type="evidence" value="ECO:0007669"/>
    <property type="project" value="TreeGrafter"/>
</dbReference>
<dbReference type="Pfam" id="PF01965">
    <property type="entry name" value="DJ-1_PfpI"/>
    <property type="match status" value="1"/>
</dbReference>
<evidence type="ECO:0000256" key="3">
    <source>
        <dbReference type="ARBA" id="ARBA00038493"/>
    </source>
</evidence>
<dbReference type="Gene3D" id="3.40.50.880">
    <property type="match status" value="1"/>
</dbReference>
<keyword evidence="1" id="KW-0346">Stress response</keyword>
<dbReference type="EMBL" id="CP045429">
    <property type="protein sequence ID" value="QPB83386.1"/>
    <property type="molecule type" value="Genomic_DNA"/>
</dbReference>
<evidence type="ECO:0000256" key="2">
    <source>
        <dbReference type="ARBA" id="ARBA00023239"/>
    </source>
</evidence>
<dbReference type="SUPFAM" id="SSF52317">
    <property type="entry name" value="Class I glutamine amidotransferase-like"/>
    <property type="match status" value="1"/>
</dbReference>
<dbReference type="PANTHER" id="PTHR48094:SF11">
    <property type="entry name" value="GLUTATHIONE-INDEPENDENT GLYOXALASE HSP31-RELATED"/>
    <property type="match status" value="1"/>
</dbReference>